<dbReference type="RefSeq" id="WP_097878953.1">
    <property type="nucleotide sequence ID" value="NZ_NUAP01000007.1"/>
</dbReference>
<name>A0AB36T965_9BACI</name>
<comment type="caution">
    <text evidence="1">The sequence shown here is derived from an EMBL/GenBank/DDBJ whole genome shotgun (WGS) entry which is preliminary data.</text>
</comment>
<proteinExistence type="predicted"/>
<evidence type="ECO:0000313" key="2">
    <source>
        <dbReference type="Proteomes" id="UP000220078"/>
    </source>
</evidence>
<protein>
    <submittedName>
        <fullName evidence="1">Transposase</fullName>
    </submittedName>
</protein>
<evidence type="ECO:0000313" key="1">
    <source>
        <dbReference type="EMBL" id="PEN91947.1"/>
    </source>
</evidence>
<accession>A0AB36T965</accession>
<sequence>MSVDENHIKVNGKILQTNKKWSHLKQRQRQHISNWLRREYTQFVKTHYRKPRKYEHDEILHEVMNQIQEREIWIPNGEVKRYYLSKIGKWFRKIESEWESQISNSEKQQVLEEK</sequence>
<gene>
    <name evidence="1" type="ORF">CN551_02800</name>
</gene>
<reference evidence="1 2" key="1">
    <citation type="submission" date="2017-09" db="EMBL/GenBank/DDBJ databases">
        <title>Large-scale bioinformatics analysis of Bacillus genomes uncovers conserved roles of natural products in bacterial physiology.</title>
        <authorList>
            <consortium name="Agbiome Team Llc"/>
            <person name="Bleich R.M."/>
            <person name="Kirk G.J."/>
            <person name="Santa Maria K.C."/>
            <person name="Allen S.E."/>
            <person name="Farag S."/>
            <person name="Shank E.A."/>
            <person name="Bowers A."/>
        </authorList>
    </citation>
    <scope>NUCLEOTIDE SEQUENCE [LARGE SCALE GENOMIC DNA]</scope>
    <source>
        <strain evidence="1 2">AFS027629</strain>
    </source>
</reference>
<dbReference type="AlphaFoldDB" id="A0AB36T965"/>
<dbReference type="Proteomes" id="UP000220078">
    <property type="component" value="Unassembled WGS sequence"/>
</dbReference>
<dbReference type="EMBL" id="NUAP01000007">
    <property type="protein sequence ID" value="PEN91947.1"/>
    <property type="molecule type" value="Genomic_DNA"/>
</dbReference>
<organism evidence="1 2">
    <name type="scientific">Bacillus toyonensis</name>
    <dbReference type="NCBI Taxonomy" id="155322"/>
    <lineage>
        <taxon>Bacteria</taxon>
        <taxon>Bacillati</taxon>
        <taxon>Bacillota</taxon>
        <taxon>Bacilli</taxon>
        <taxon>Bacillales</taxon>
        <taxon>Bacillaceae</taxon>
        <taxon>Bacillus</taxon>
        <taxon>Bacillus cereus group</taxon>
    </lineage>
</organism>